<dbReference type="GO" id="GO:0008233">
    <property type="term" value="F:peptidase activity"/>
    <property type="evidence" value="ECO:0007669"/>
    <property type="project" value="UniProtKB-KW"/>
</dbReference>
<dbReference type="SUPFAM" id="SSF117892">
    <property type="entry name" value="Band 7/SPFH domain"/>
    <property type="match status" value="1"/>
</dbReference>
<evidence type="ECO:0000256" key="1">
    <source>
        <dbReference type="ARBA" id="ARBA00004167"/>
    </source>
</evidence>
<dbReference type="Proteomes" id="UP001242480">
    <property type="component" value="Unassembled WGS sequence"/>
</dbReference>
<keyword evidence="4" id="KW-1133">Transmembrane helix</keyword>
<dbReference type="NCBIfam" id="TIGR01933">
    <property type="entry name" value="hflK"/>
    <property type="match status" value="1"/>
</dbReference>
<accession>A0ABU0JB20</accession>
<comment type="function">
    <text evidence="6">HflC and HflK could encode or regulate a protease.</text>
</comment>
<keyword evidence="10" id="KW-0645">Protease</keyword>
<evidence type="ECO:0000256" key="3">
    <source>
        <dbReference type="ARBA" id="ARBA00022692"/>
    </source>
</evidence>
<reference evidence="10 11" key="1">
    <citation type="submission" date="2023-07" db="EMBL/GenBank/DDBJ databases">
        <title>Genomic Encyclopedia of Type Strains, Phase IV (KMG-IV): sequencing the most valuable type-strain genomes for metagenomic binning, comparative biology and taxonomic classification.</title>
        <authorList>
            <person name="Goeker M."/>
        </authorList>
    </citation>
    <scope>NUCLEOTIDE SEQUENCE [LARGE SCALE GENOMIC DNA]</scope>
    <source>
        <strain evidence="10 11">DSM 19619</strain>
    </source>
</reference>
<comment type="similarity">
    <text evidence="2 6">Belongs to the band 7/mec-2 family. HflK subfamily.</text>
</comment>
<keyword evidence="3" id="KW-0812">Transmembrane</keyword>
<dbReference type="InterPro" id="IPR020980">
    <property type="entry name" value="Membrane_HflK_N"/>
</dbReference>
<dbReference type="InterPro" id="IPR001107">
    <property type="entry name" value="Band_7"/>
</dbReference>
<dbReference type="PANTHER" id="PTHR43327">
    <property type="entry name" value="STOMATIN-LIKE PROTEIN 2, MITOCHONDRIAL"/>
    <property type="match status" value="1"/>
</dbReference>
<proteinExistence type="inferred from homology"/>
<dbReference type="Pfam" id="PF12221">
    <property type="entry name" value="HflK_N"/>
    <property type="match status" value="1"/>
</dbReference>
<evidence type="ECO:0000259" key="9">
    <source>
        <dbReference type="SMART" id="SM00244"/>
    </source>
</evidence>
<evidence type="ECO:0000256" key="5">
    <source>
        <dbReference type="ARBA" id="ARBA00023136"/>
    </source>
</evidence>
<evidence type="ECO:0000313" key="11">
    <source>
        <dbReference type="Proteomes" id="UP001242480"/>
    </source>
</evidence>
<comment type="caution">
    <text evidence="10">The sequence shown here is derived from an EMBL/GenBank/DDBJ whole genome shotgun (WGS) entry which is preliminary data.</text>
</comment>
<evidence type="ECO:0000256" key="8">
    <source>
        <dbReference type="SAM" id="MobiDB-lite"/>
    </source>
</evidence>
<evidence type="ECO:0000313" key="10">
    <source>
        <dbReference type="EMBL" id="MDQ0471470.1"/>
    </source>
</evidence>
<gene>
    <name evidence="10" type="ORF">QO011_004495</name>
</gene>
<evidence type="ECO:0000256" key="6">
    <source>
        <dbReference type="RuleBase" id="RU364113"/>
    </source>
</evidence>
<dbReference type="InterPro" id="IPR036013">
    <property type="entry name" value="Band_7/SPFH_dom_sf"/>
</dbReference>
<comment type="subunit">
    <text evidence="6">HflC and HflK may interact to form a multimeric complex.</text>
</comment>
<organism evidence="10 11">
    <name type="scientific">Labrys wisconsinensis</name>
    <dbReference type="NCBI Taxonomy" id="425677"/>
    <lineage>
        <taxon>Bacteria</taxon>
        <taxon>Pseudomonadati</taxon>
        <taxon>Pseudomonadota</taxon>
        <taxon>Alphaproteobacteria</taxon>
        <taxon>Hyphomicrobiales</taxon>
        <taxon>Xanthobacteraceae</taxon>
        <taxon>Labrys</taxon>
    </lineage>
</organism>
<keyword evidence="5" id="KW-0472">Membrane</keyword>
<evidence type="ECO:0000256" key="7">
    <source>
        <dbReference type="SAM" id="Coils"/>
    </source>
</evidence>
<evidence type="ECO:0000256" key="2">
    <source>
        <dbReference type="ARBA" id="ARBA00006971"/>
    </source>
</evidence>
<dbReference type="PANTHER" id="PTHR43327:SF2">
    <property type="entry name" value="MODULATOR OF FTSH PROTEASE HFLK"/>
    <property type="match status" value="1"/>
</dbReference>
<keyword evidence="10" id="KW-0378">Hydrolase</keyword>
<feature type="domain" description="Band 7" evidence="9">
    <location>
        <begin position="83"/>
        <end position="257"/>
    </location>
</feature>
<dbReference type="InterPro" id="IPR010201">
    <property type="entry name" value="HflK"/>
</dbReference>
<feature type="region of interest" description="Disordered" evidence="8">
    <location>
        <begin position="1"/>
        <end position="45"/>
    </location>
</feature>
<dbReference type="Gene3D" id="3.30.479.30">
    <property type="entry name" value="Band 7 domain"/>
    <property type="match status" value="1"/>
</dbReference>
<dbReference type="InterPro" id="IPR050710">
    <property type="entry name" value="Band7/mec-2_domain"/>
</dbReference>
<dbReference type="RefSeq" id="WP_307276674.1">
    <property type="nucleotide sequence ID" value="NZ_JAUSVX010000009.1"/>
</dbReference>
<sequence>MPWSNQSGGGGPWGGGGGGGGGKDGGRGPWGGGNGGGPHPPDLEDLLRKSQDRLKNVLPGGDGIGPRGIAFIVIGLLIAWGLTGWYRVQPDEVGVNLVFGKFQSITPPGLNYNWPYPIGSVEKPAVTRTNSFDVGVRGDALRNNDESLMLTGDENIVDINFSVQWQIDPAKPQNYLFNMEDPDGTVRAVAESAMREAIGRRNIQPILTGERQAIEQQVLDLMQKALDEYQAGVIVRLVQLQKVDPPQQVIDAFRDVQAARADLERLQNEAQTYANRVVPEARGEVAQITQNAEAYRDRTVAEATGQAAAFVKVYDEYKKAPDVTRRRIYLETLSEVLSGADKIIIDDKGSGQGVVPYLPLNELLRQGGANQGGGQ</sequence>
<feature type="coiled-coil region" evidence="7">
    <location>
        <begin position="249"/>
        <end position="276"/>
    </location>
</feature>
<feature type="compositionally biased region" description="Gly residues" evidence="8">
    <location>
        <begin position="7"/>
        <end position="37"/>
    </location>
</feature>
<evidence type="ECO:0000256" key="4">
    <source>
        <dbReference type="ARBA" id="ARBA00022989"/>
    </source>
</evidence>
<protein>
    <recommendedName>
        <fullName evidence="6">Protein HflK</fullName>
    </recommendedName>
</protein>
<name>A0ABU0JB20_9HYPH</name>
<dbReference type="CDD" id="cd03404">
    <property type="entry name" value="SPFH_HflK"/>
    <property type="match status" value="1"/>
</dbReference>
<comment type="subcellular location">
    <subcellularLocation>
        <location evidence="1">Membrane</location>
        <topology evidence="1">Single-pass membrane protein</topology>
    </subcellularLocation>
</comment>
<keyword evidence="11" id="KW-1185">Reference proteome</keyword>
<keyword evidence="7" id="KW-0175">Coiled coil</keyword>
<dbReference type="SMART" id="SM00244">
    <property type="entry name" value="PHB"/>
    <property type="match status" value="1"/>
</dbReference>
<dbReference type="EMBL" id="JAUSVX010000009">
    <property type="protein sequence ID" value="MDQ0471470.1"/>
    <property type="molecule type" value="Genomic_DNA"/>
</dbReference>
<dbReference type="GO" id="GO:0006508">
    <property type="term" value="P:proteolysis"/>
    <property type="evidence" value="ECO:0007669"/>
    <property type="project" value="UniProtKB-KW"/>
</dbReference>
<dbReference type="Pfam" id="PF01145">
    <property type="entry name" value="Band_7"/>
    <property type="match status" value="1"/>
</dbReference>